<accession>A0ABW3UDV2</accession>
<gene>
    <name evidence="3" type="ORF">ACFQ4B_03075</name>
</gene>
<dbReference type="Gene3D" id="1.10.287.470">
    <property type="entry name" value="Helix hairpin bin"/>
    <property type="match status" value="1"/>
</dbReference>
<evidence type="ECO:0000256" key="2">
    <source>
        <dbReference type="SAM" id="Phobius"/>
    </source>
</evidence>
<keyword evidence="2" id="KW-1133">Transmembrane helix</keyword>
<keyword evidence="2" id="KW-0472">Membrane</keyword>
<dbReference type="SUPFAM" id="SSF111369">
    <property type="entry name" value="HlyD-like secretion proteins"/>
    <property type="match status" value="1"/>
</dbReference>
<dbReference type="Proteomes" id="UP001597180">
    <property type="component" value="Unassembled WGS sequence"/>
</dbReference>
<dbReference type="Gene3D" id="2.40.50.100">
    <property type="match status" value="1"/>
</dbReference>
<keyword evidence="1" id="KW-0175">Coiled coil</keyword>
<dbReference type="PANTHER" id="PTHR30469:SF15">
    <property type="entry name" value="HLYD FAMILY OF SECRETION PROTEINS"/>
    <property type="match status" value="1"/>
</dbReference>
<proteinExistence type="predicted"/>
<evidence type="ECO:0000313" key="3">
    <source>
        <dbReference type="EMBL" id="MFD1219093.1"/>
    </source>
</evidence>
<comment type="caution">
    <text evidence="3">The sequence shown here is derived from an EMBL/GenBank/DDBJ whole genome shotgun (WGS) entry which is preliminary data.</text>
</comment>
<organism evidence="3 4">
    <name type="scientific">Paenibacillus vulneris</name>
    <dbReference type="NCBI Taxonomy" id="1133364"/>
    <lineage>
        <taxon>Bacteria</taxon>
        <taxon>Bacillati</taxon>
        <taxon>Bacillota</taxon>
        <taxon>Bacilli</taxon>
        <taxon>Bacillales</taxon>
        <taxon>Paenibacillaceae</taxon>
        <taxon>Paenibacillus</taxon>
    </lineage>
</organism>
<feature type="transmembrane region" description="Helical" evidence="2">
    <location>
        <begin position="20"/>
        <end position="39"/>
    </location>
</feature>
<keyword evidence="4" id="KW-1185">Reference proteome</keyword>
<reference evidence="4" key="1">
    <citation type="journal article" date="2019" name="Int. J. Syst. Evol. Microbiol.">
        <title>The Global Catalogue of Microorganisms (GCM) 10K type strain sequencing project: providing services to taxonomists for standard genome sequencing and annotation.</title>
        <authorList>
            <consortium name="The Broad Institute Genomics Platform"/>
            <consortium name="The Broad Institute Genome Sequencing Center for Infectious Disease"/>
            <person name="Wu L."/>
            <person name="Ma J."/>
        </authorList>
    </citation>
    <scope>NUCLEOTIDE SEQUENCE [LARGE SCALE GENOMIC DNA]</scope>
    <source>
        <strain evidence="4">CCUG 53270</strain>
    </source>
</reference>
<feature type="coiled-coil region" evidence="1">
    <location>
        <begin position="102"/>
        <end position="136"/>
    </location>
</feature>
<keyword evidence="2" id="KW-0812">Transmembrane</keyword>
<name>A0ABW3UDV2_9BACL</name>
<evidence type="ECO:0000313" key="4">
    <source>
        <dbReference type="Proteomes" id="UP001597180"/>
    </source>
</evidence>
<dbReference type="EMBL" id="JBHTLU010000007">
    <property type="protein sequence ID" value="MFD1219093.1"/>
    <property type="molecule type" value="Genomic_DNA"/>
</dbReference>
<dbReference type="PANTHER" id="PTHR30469">
    <property type="entry name" value="MULTIDRUG RESISTANCE PROTEIN MDTA"/>
    <property type="match status" value="1"/>
</dbReference>
<sequence length="385" mass="42343">MGTEQHEELGQRRRKRSIQIVFGLFIGLLLFFTLFSNTLQSMALPKVKTEKPTVGSIEHRLEGSGILQPLAETKLTNPAGWKVTAIAVREGDIVNKGQPLVAYDSKTAERELQDELAQLEKQKIELQNVQDQYIASATEGDAAKSRRAGRDIETRKIDLGVQERKINELMGRLANYKQIVAPFDGIVTKVNAVEGLASAGVPDVVMTNNSRGYLLELPVDASLLSSLGIAMEEKVQVEVRMPSDLQPKIVEGTVYEIADTVPRTDSSSAGKQATVAQKTVRVKVADPGLNGGEQAFVKLAKPSHQEGRIVSNEAVHSDREGKFVYKIEERRGALGNVFIVRKARVQAMDSNDKATRIESSVVQVHDLIIVESSEPLQEGNRVRLE</sequence>
<evidence type="ECO:0000256" key="1">
    <source>
        <dbReference type="SAM" id="Coils"/>
    </source>
</evidence>
<dbReference type="RefSeq" id="WP_345591477.1">
    <property type="nucleotide sequence ID" value="NZ_BAABJG010000027.1"/>
</dbReference>
<protein>
    <submittedName>
        <fullName evidence="3">Efflux RND transporter periplasmic adaptor subunit</fullName>
    </submittedName>
</protein>
<dbReference type="Gene3D" id="2.40.30.170">
    <property type="match status" value="1"/>
</dbReference>